<comment type="caution">
    <text evidence="3">The sequence shown here is derived from an EMBL/GenBank/DDBJ whole genome shotgun (WGS) entry which is preliminary data.</text>
</comment>
<dbReference type="PROSITE" id="PS50011">
    <property type="entry name" value="PROTEIN_KINASE_DOM"/>
    <property type="match status" value="1"/>
</dbReference>
<dbReference type="Proteomes" id="UP000078397">
    <property type="component" value="Unassembled WGS sequence"/>
</dbReference>
<dbReference type="GeneID" id="28852503"/>
<name>A0A179F3P2_METCM</name>
<dbReference type="GO" id="GO:0005524">
    <property type="term" value="F:ATP binding"/>
    <property type="evidence" value="ECO:0007669"/>
    <property type="project" value="InterPro"/>
</dbReference>
<dbReference type="InterPro" id="IPR011009">
    <property type="entry name" value="Kinase-like_dom_sf"/>
</dbReference>
<dbReference type="RefSeq" id="XP_018137942.1">
    <property type="nucleotide sequence ID" value="XM_018288509.1"/>
</dbReference>
<gene>
    <name evidence="3" type="ORF">VFPPC_10075</name>
</gene>
<dbReference type="GO" id="GO:0004672">
    <property type="term" value="F:protein kinase activity"/>
    <property type="evidence" value="ECO:0007669"/>
    <property type="project" value="InterPro"/>
</dbReference>
<reference evidence="3 4" key="1">
    <citation type="journal article" date="2016" name="PLoS Pathog.">
        <title>Biosynthesis of antibiotic leucinostatins in bio-control fungus Purpureocillium lilacinum and their inhibition on phytophthora revealed by genome mining.</title>
        <authorList>
            <person name="Wang G."/>
            <person name="Liu Z."/>
            <person name="Lin R."/>
            <person name="Li E."/>
            <person name="Mao Z."/>
            <person name="Ling J."/>
            <person name="Yang Y."/>
            <person name="Yin W.B."/>
            <person name="Xie B."/>
        </authorList>
    </citation>
    <scope>NUCLEOTIDE SEQUENCE [LARGE SCALE GENOMIC DNA]</scope>
    <source>
        <strain evidence="3">170</strain>
    </source>
</reference>
<dbReference type="SUPFAM" id="SSF56112">
    <property type="entry name" value="Protein kinase-like (PK-like)"/>
    <property type="match status" value="1"/>
</dbReference>
<organism evidence="3 4">
    <name type="scientific">Pochonia chlamydosporia 170</name>
    <dbReference type="NCBI Taxonomy" id="1380566"/>
    <lineage>
        <taxon>Eukaryota</taxon>
        <taxon>Fungi</taxon>
        <taxon>Dikarya</taxon>
        <taxon>Ascomycota</taxon>
        <taxon>Pezizomycotina</taxon>
        <taxon>Sordariomycetes</taxon>
        <taxon>Hypocreomycetidae</taxon>
        <taxon>Hypocreales</taxon>
        <taxon>Clavicipitaceae</taxon>
        <taxon>Pochonia</taxon>
    </lineage>
</organism>
<dbReference type="Pfam" id="PF07714">
    <property type="entry name" value="PK_Tyr_Ser-Thr"/>
    <property type="match status" value="1"/>
</dbReference>
<dbReference type="InterPro" id="IPR001245">
    <property type="entry name" value="Ser-Thr/Tyr_kinase_cat_dom"/>
</dbReference>
<accession>A0A179F3P2</accession>
<feature type="region of interest" description="Disordered" evidence="1">
    <location>
        <begin position="225"/>
        <end position="244"/>
    </location>
</feature>
<dbReference type="Gene3D" id="1.20.120.1020">
    <property type="entry name" value="Prion-inhibition and propagation, HeLo domain"/>
    <property type="match status" value="1"/>
</dbReference>
<dbReference type="Gene3D" id="1.10.510.10">
    <property type="entry name" value="Transferase(Phosphotransferase) domain 1"/>
    <property type="match status" value="1"/>
</dbReference>
<proteinExistence type="predicted"/>
<dbReference type="EMBL" id="LSBJ02000004">
    <property type="protein sequence ID" value="OAQ59981.1"/>
    <property type="molecule type" value="Genomic_DNA"/>
</dbReference>
<dbReference type="KEGG" id="pchm:VFPPC_10075"/>
<keyword evidence="4" id="KW-1185">Reference proteome</keyword>
<sequence length="557" mass="63172">MPVQFQYLRVRLKTEQHRLLNWADVANLTEQNDSISASLRLNEALVQQVLREQDIILANFWKTNHPYRYLVEDEKVGLNANAGAESELQERFPPAKSSLEKRALRCVEKMRSYPVRIRWAAFDRERFETSLAQLGALNDAMTSLLDSQQQMALHQAQMRTSMQVLELNNKVDHLLQIFQANSLQLTKGFQYPNLAPLPTSYPELQEERDVLATLAHFKALNVELNSDSGDEHHDDSSSEAGQLDARSCTILRSSPATFTFEIERSDGMYHGNPAWIEWKYYEPVLQLGQPDPRTLARISKLSTLLSNPQKPAQFRTAACIGYFNDASNNRFGLVFRRPMGPSSANSSSSLFDLFLDEEKPSLSARIHLAHTLATALQYLHSTNWIHKALRSQNVVFFTDPGCPDLSNPFLCGFGLARPTYNTEMTERPDTNPLYNLYRHPLAHSDIAVESIGGFKKAFDIYSLGLVLLETALWMPLHRVLGIKDEEVQGHIRPGVTKKVRGTLLQDRRFLDMVMASAGSVYGEVVRVCLEGMGEDDSQSVERFNEEVVMRLEKLLVI</sequence>
<dbReference type="InterPro" id="IPR029498">
    <property type="entry name" value="HeLo_dom"/>
</dbReference>
<dbReference type="STRING" id="1380566.A0A179F3P2"/>
<dbReference type="AlphaFoldDB" id="A0A179F3P2"/>
<dbReference type="PANTHER" id="PTHR37542">
    <property type="entry name" value="HELO DOMAIN-CONTAINING PROTEIN-RELATED"/>
    <property type="match status" value="1"/>
</dbReference>
<keyword evidence="3" id="KW-0808">Transferase</keyword>
<keyword evidence="3" id="KW-0418">Kinase</keyword>
<evidence type="ECO:0000313" key="4">
    <source>
        <dbReference type="Proteomes" id="UP000078397"/>
    </source>
</evidence>
<dbReference type="InterPro" id="IPR000719">
    <property type="entry name" value="Prot_kinase_dom"/>
</dbReference>
<dbReference type="PANTHER" id="PTHR37542:SF1">
    <property type="entry name" value="PRION-INHIBITION AND PROPAGATION HELO DOMAIN-CONTAINING PROTEIN"/>
    <property type="match status" value="1"/>
</dbReference>
<dbReference type="InterPro" id="IPR038305">
    <property type="entry name" value="HeLo_sf"/>
</dbReference>
<dbReference type="OrthoDB" id="1911848at2759"/>
<evidence type="ECO:0000313" key="3">
    <source>
        <dbReference type="EMBL" id="OAQ59981.1"/>
    </source>
</evidence>
<feature type="domain" description="Protein kinase" evidence="2">
    <location>
        <begin position="245"/>
        <end position="557"/>
    </location>
</feature>
<dbReference type="Pfam" id="PF14479">
    <property type="entry name" value="HeLo"/>
    <property type="match status" value="1"/>
</dbReference>
<evidence type="ECO:0000256" key="1">
    <source>
        <dbReference type="SAM" id="MobiDB-lite"/>
    </source>
</evidence>
<protein>
    <submittedName>
        <fullName evidence="3">Protein kinase, catalytic domain-containing protein</fullName>
    </submittedName>
</protein>
<evidence type="ECO:0000259" key="2">
    <source>
        <dbReference type="PROSITE" id="PS50011"/>
    </source>
</evidence>